<dbReference type="InterPro" id="IPR011650">
    <property type="entry name" value="Peptidase_M20_dimer"/>
</dbReference>
<reference evidence="4 5" key="1">
    <citation type="journal article" date="2019" name="Nat. Med.">
        <title>A library of human gut bacterial isolates paired with longitudinal multiomics data enables mechanistic microbiome research.</title>
        <authorList>
            <person name="Poyet M."/>
            <person name="Groussin M."/>
            <person name="Gibbons S.M."/>
            <person name="Avila-Pacheco J."/>
            <person name="Jiang X."/>
            <person name="Kearney S.M."/>
            <person name="Perrotta A.R."/>
            <person name="Berdy B."/>
            <person name="Zhao S."/>
            <person name="Lieberman T.D."/>
            <person name="Swanson P.K."/>
            <person name="Smith M."/>
            <person name="Roesemann S."/>
            <person name="Alexander J.E."/>
            <person name="Rich S.A."/>
            <person name="Livny J."/>
            <person name="Vlamakis H."/>
            <person name="Clish C."/>
            <person name="Bullock K."/>
            <person name="Deik A."/>
            <person name="Scott J."/>
            <person name="Pierce K.A."/>
            <person name="Xavier R.J."/>
            <person name="Alm E.J."/>
        </authorList>
    </citation>
    <scope>NUCLEOTIDE SEQUENCE [LARGE SCALE GENOMIC DNA]</scope>
    <source>
        <strain evidence="4 5">BIOML-A2</strain>
    </source>
</reference>
<evidence type="ECO:0000313" key="5">
    <source>
        <dbReference type="Proteomes" id="UP000462362"/>
    </source>
</evidence>
<keyword evidence="2" id="KW-0464">Manganese</keyword>
<keyword evidence="1 4" id="KW-0378">Hydrolase</keyword>
<dbReference type="GO" id="GO:0046872">
    <property type="term" value="F:metal ion binding"/>
    <property type="evidence" value="ECO:0007669"/>
    <property type="project" value="UniProtKB-KW"/>
</dbReference>
<dbReference type="EMBL" id="WNCL01000068">
    <property type="protein sequence ID" value="MTU44380.1"/>
    <property type="molecule type" value="Genomic_DNA"/>
</dbReference>
<dbReference type="PIRSF" id="PIRSF005962">
    <property type="entry name" value="Pept_M20D_amidohydro"/>
    <property type="match status" value="1"/>
</dbReference>
<dbReference type="Proteomes" id="UP000462362">
    <property type="component" value="Unassembled WGS sequence"/>
</dbReference>
<dbReference type="GO" id="GO:0016787">
    <property type="term" value="F:hydrolase activity"/>
    <property type="evidence" value="ECO:0007669"/>
    <property type="project" value="UniProtKB-KW"/>
</dbReference>
<evidence type="ECO:0000256" key="2">
    <source>
        <dbReference type="PIRSR" id="PIRSR005962-1"/>
    </source>
</evidence>
<dbReference type="PANTHER" id="PTHR11014:SF122">
    <property type="entry name" value="AMIDOHYDROLASE AMHX"/>
    <property type="match status" value="1"/>
</dbReference>
<feature type="binding site" evidence="2">
    <location>
        <position position="89"/>
    </location>
    <ligand>
        <name>Mn(2+)</name>
        <dbReference type="ChEBI" id="CHEBI:29035"/>
        <label>2</label>
    </ligand>
</feature>
<dbReference type="SUPFAM" id="SSF55031">
    <property type="entry name" value="Bacterial exopeptidase dimerisation domain"/>
    <property type="match status" value="1"/>
</dbReference>
<feature type="binding site" evidence="2">
    <location>
        <position position="341"/>
    </location>
    <ligand>
        <name>Mn(2+)</name>
        <dbReference type="ChEBI" id="CHEBI:29035"/>
        <label>2</label>
    </ligand>
</feature>
<keyword evidence="2" id="KW-0479">Metal-binding</keyword>
<feature type="binding site" evidence="2">
    <location>
        <position position="91"/>
    </location>
    <ligand>
        <name>Mn(2+)</name>
        <dbReference type="ChEBI" id="CHEBI:29035"/>
        <label>2</label>
    </ligand>
</feature>
<dbReference type="Pfam" id="PF07687">
    <property type="entry name" value="M20_dimer"/>
    <property type="match status" value="1"/>
</dbReference>
<evidence type="ECO:0000259" key="3">
    <source>
        <dbReference type="Pfam" id="PF07687"/>
    </source>
</evidence>
<dbReference type="InterPro" id="IPR036264">
    <property type="entry name" value="Bact_exopeptidase_dim_dom"/>
</dbReference>
<dbReference type="SUPFAM" id="SSF53187">
    <property type="entry name" value="Zn-dependent exopeptidases"/>
    <property type="match status" value="1"/>
</dbReference>
<gene>
    <name evidence="4" type="ORF">GMD42_12370</name>
</gene>
<dbReference type="Gene3D" id="3.40.630.10">
    <property type="entry name" value="Zn peptidases"/>
    <property type="match status" value="1"/>
</dbReference>
<dbReference type="AlphaFoldDB" id="A0A6I3SAK3"/>
<dbReference type="InterPro" id="IPR017439">
    <property type="entry name" value="Amidohydrolase"/>
</dbReference>
<feature type="binding site" evidence="2">
    <location>
        <position position="147"/>
    </location>
    <ligand>
        <name>Mn(2+)</name>
        <dbReference type="ChEBI" id="CHEBI:29035"/>
        <label>2</label>
    </ligand>
</feature>
<dbReference type="InterPro" id="IPR002933">
    <property type="entry name" value="Peptidase_M20"/>
</dbReference>
<evidence type="ECO:0000256" key="1">
    <source>
        <dbReference type="ARBA" id="ARBA00022801"/>
    </source>
</evidence>
<accession>A0A6I3SAK3</accession>
<feature type="domain" description="Peptidase M20 dimerisation" evidence="3">
    <location>
        <begin position="169"/>
        <end position="256"/>
    </location>
</feature>
<evidence type="ECO:0000313" key="4">
    <source>
        <dbReference type="EMBL" id="MTU44380.1"/>
    </source>
</evidence>
<protein>
    <submittedName>
        <fullName evidence="4">Amidohydrolase</fullName>
    </submittedName>
</protein>
<feature type="binding site" evidence="2">
    <location>
        <position position="123"/>
    </location>
    <ligand>
        <name>Mn(2+)</name>
        <dbReference type="ChEBI" id="CHEBI:29035"/>
        <label>2</label>
    </ligand>
</feature>
<organism evidence="4 5">
    <name type="scientific">Parasutterella excrementihominis</name>
    <dbReference type="NCBI Taxonomy" id="487175"/>
    <lineage>
        <taxon>Bacteria</taxon>
        <taxon>Pseudomonadati</taxon>
        <taxon>Pseudomonadota</taxon>
        <taxon>Betaproteobacteria</taxon>
        <taxon>Burkholderiales</taxon>
        <taxon>Sutterellaceae</taxon>
        <taxon>Parasutterella</taxon>
    </lineage>
</organism>
<name>A0A6I3SAK3_9BURK</name>
<dbReference type="RefSeq" id="WP_155168397.1">
    <property type="nucleotide sequence ID" value="NZ_CATXDL010000032.1"/>
</dbReference>
<dbReference type="Pfam" id="PF01546">
    <property type="entry name" value="Peptidase_M20"/>
    <property type="match status" value="1"/>
</dbReference>
<proteinExistence type="predicted"/>
<dbReference type="Gene3D" id="3.30.70.360">
    <property type="match status" value="1"/>
</dbReference>
<comment type="cofactor">
    <cofactor evidence="2">
        <name>Mn(2+)</name>
        <dbReference type="ChEBI" id="CHEBI:29035"/>
    </cofactor>
    <text evidence="2">The Mn(2+) ion enhances activity.</text>
</comment>
<sequence length="368" mass="39259">MSFQEAIQYRTELHKLAELSGQEIKTAQYIQNKLEEMGFNVRSGVGGHGLVVDIDSGVAGPTVMLRADIDALPYADPNDPERIEAIHACGHDAHAAILLAAAPEIRKNLKKGKIRLAFQPAEESLQGALAMIKDGVLDGVDIVVGSHIRPVQDLPFGKYCASVNHVACATVEVRIDGKQAHAARPHLGINPIEAASQYIASVGLIKIDPNKSWSVKPTQIHSEVGATNSIPSFVKIAYDLRAQDNAALEVIIGRMKLAAAGLEGSFGAKASCEVTEYCPGPEYDEALGELFKETVAGTFGKETLGANCGGGGEDFHFYKKAKPELRVLYYGIGSGAAPGLHDRNMNFNEAILPQASQLLVNVVGKILA</sequence>
<dbReference type="NCBIfam" id="TIGR01891">
    <property type="entry name" value="amidohydrolases"/>
    <property type="match status" value="1"/>
</dbReference>
<dbReference type="PANTHER" id="PTHR11014">
    <property type="entry name" value="PEPTIDASE M20 FAMILY MEMBER"/>
    <property type="match status" value="1"/>
</dbReference>
<comment type="caution">
    <text evidence="4">The sequence shown here is derived from an EMBL/GenBank/DDBJ whole genome shotgun (WGS) entry which is preliminary data.</text>
</comment>